<sequence length="41" mass="4561">MEFEGWGDLKTAVLSWKSGTVPATVKRSVPESKQIPSRIDE</sequence>
<evidence type="ECO:0000313" key="1">
    <source>
        <dbReference type="EMBL" id="EWZ46615.1"/>
    </source>
</evidence>
<dbReference type="EMBL" id="JH717897">
    <property type="protein sequence ID" value="EWZ46615.1"/>
    <property type="molecule type" value="Genomic_DNA"/>
</dbReference>
<reference evidence="1" key="1">
    <citation type="submission" date="2011-06" db="EMBL/GenBank/DDBJ databases">
        <title>The Genome Sequence of Fusarium oxysporum Fo47.</title>
        <authorList>
            <consortium name="The Broad Institute Genome Sequencing Platform"/>
            <person name="Ma L.-J."/>
            <person name="Gale L.R."/>
            <person name="Schwartz D.C."/>
            <person name="Zhou S."/>
            <person name="Corby-Kistler H."/>
            <person name="Young S.K."/>
            <person name="Zeng Q."/>
            <person name="Gargeya S."/>
            <person name="Fitzgerald M."/>
            <person name="Haas B."/>
            <person name="Abouelleil A."/>
            <person name="Alvarado L."/>
            <person name="Arachchi H.M."/>
            <person name="Berlin A."/>
            <person name="Brown A."/>
            <person name="Chapman S.B."/>
            <person name="Chen Z."/>
            <person name="Dunbar C."/>
            <person name="Freedman E."/>
            <person name="Gearin G."/>
            <person name="Gellesch M."/>
            <person name="Goldberg J."/>
            <person name="Griggs A."/>
            <person name="Gujja S."/>
            <person name="Heiman D."/>
            <person name="Howarth C."/>
            <person name="Larson L."/>
            <person name="Lui A."/>
            <person name="MacDonald P.J.P."/>
            <person name="Mehta T."/>
            <person name="Montmayeur A."/>
            <person name="Murphy C."/>
            <person name="Neiman D."/>
            <person name="Pearson M."/>
            <person name="Priest M."/>
            <person name="Roberts A."/>
            <person name="Saif S."/>
            <person name="Shea T."/>
            <person name="Shenoy N."/>
            <person name="Sisk P."/>
            <person name="Stolte C."/>
            <person name="Sykes S."/>
            <person name="Wortman J."/>
            <person name="Nusbaum C."/>
            <person name="Birren B."/>
        </authorList>
    </citation>
    <scope>NUCLEOTIDE SEQUENCE [LARGE SCALE GENOMIC DNA]</scope>
    <source>
        <strain evidence="1">Fo47</strain>
    </source>
</reference>
<gene>
    <name evidence="1" type="ORF">FOZG_02716</name>
</gene>
<dbReference type="Proteomes" id="UP000030766">
    <property type="component" value="Unassembled WGS sequence"/>
</dbReference>
<accession>W9KX47</accession>
<protein>
    <submittedName>
        <fullName evidence="1">Uncharacterized protein</fullName>
    </submittedName>
</protein>
<proteinExistence type="predicted"/>
<reference evidence="1" key="2">
    <citation type="submission" date="2012-06" db="EMBL/GenBank/DDBJ databases">
        <title>Annotation of the Genome Sequence of Fusarium oxysporum Fo47.</title>
        <authorList>
            <consortium name="The Broad Institute Genomics Platform"/>
            <person name="Ma L.-J."/>
            <person name="Corby-Kistler H."/>
            <person name="Broz K."/>
            <person name="Gale L.R."/>
            <person name="Jonkers W."/>
            <person name="O'Donnell K."/>
            <person name="Ploetz R."/>
            <person name="Steinberg C."/>
            <person name="Schwartz D.C."/>
            <person name="VanEtten H."/>
            <person name="Zhou S."/>
            <person name="Young S.K."/>
            <person name="Zeng Q."/>
            <person name="Gargeya S."/>
            <person name="Fitzgerald M."/>
            <person name="Abouelleil A."/>
            <person name="Alvarado L."/>
            <person name="Chapman S.B."/>
            <person name="Gainer-Dewar J."/>
            <person name="Goldberg J."/>
            <person name="Griggs A."/>
            <person name="Gujja S."/>
            <person name="Hansen M."/>
            <person name="Howarth C."/>
            <person name="Imamovic A."/>
            <person name="Ireland A."/>
            <person name="Larimer J."/>
            <person name="McCowan C."/>
            <person name="Murphy C."/>
            <person name="Pearson M."/>
            <person name="Poon T.W."/>
            <person name="Priest M."/>
            <person name="Roberts A."/>
            <person name="Saif S."/>
            <person name="Shea T."/>
            <person name="Sykes S."/>
            <person name="Wortman J."/>
            <person name="Nusbaum C."/>
            <person name="Birren B."/>
        </authorList>
    </citation>
    <scope>NUCLEOTIDE SEQUENCE</scope>
    <source>
        <strain evidence="1">Fo47</strain>
    </source>
</reference>
<dbReference type="VEuPathDB" id="FungiDB:FOZG_02716"/>
<dbReference type="HOGENOM" id="CLU_3279514_0_0_1"/>
<dbReference type="AlphaFoldDB" id="W9KX47"/>
<name>W9KX47_FUSOX</name>
<organism evidence="1">
    <name type="scientific">Fusarium oxysporum Fo47</name>
    <dbReference type="NCBI Taxonomy" id="660027"/>
    <lineage>
        <taxon>Eukaryota</taxon>
        <taxon>Fungi</taxon>
        <taxon>Dikarya</taxon>
        <taxon>Ascomycota</taxon>
        <taxon>Pezizomycotina</taxon>
        <taxon>Sordariomycetes</taxon>
        <taxon>Hypocreomycetidae</taxon>
        <taxon>Hypocreales</taxon>
        <taxon>Nectriaceae</taxon>
        <taxon>Fusarium</taxon>
        <taxon>Fusarium oxysporum species complex</taxon>
    </lineage>
</organism>